<organism evidence="3 4">
    <name type="scientific">Sclerotinia trifoliorum</name>
    <dbReference type="NCBI Taxonomy" id="28548"/>
    <lineage>
        <taxon>Eukaryota</taxon>
        <taxon>Fungi</taxon>
        <taxon>Dikarya</taxon>
        <taxon>Ascomycota</taxon>
        <taxon>Pezizomycotina</taxon>
        <taxon>Leotiomycetes</taxon>
        <taxon>Helotiales</taxon>
        <taxon>Sclerotiniaceae</taxon>
        <taxon>Sclerotinia</taxon>
    </lineage>
</organism>
<feature type="compositionally biased region" description="Basic and acidic residues" evidence="1">
    <location>
        <begin position="10"/>
        <end position="21"/>
    </location>
</feature>
<accession>A0A8H2W1Y2</accession>
<feature type="region of interest" description="Disordered" evidence="1">
    <location>
        <begin position="1"/>
        <end position="21"/>
    </location>
</feature>
<proteinExistence type="predicted"/>
<dbReference type="AlphaFoldDB" id="A0A8H2W1Y2"/>
<sequence>MADSQLIHSSDNHDMDIDNHEDVSHSNNMDSVNDYFDGFDDFDKQIDISHISTPSSSEEHSMETSMSLSYIELEERSTPLTFKKFGELPEELQMSIWKFTALHDRRTIIMNFERDKFKFGNCPHTPALMHACHQSRKYGLEILEPVDVYGNPRDIGIPPGYENYSTCVAHYFYVNPISDDFILKFGDETFCPQPVYCPIESKNFSYKLELVATEEELQNRYRERRHTPNGPPRPGEPVFPTADILPPFFTNIRSVGINLDLPFPQDFNFSDMSPEFLRTWARSAIKTKFDNVFTDILNQFPKLEYAFAVVRAHARSNQELNERLEPGKENWKTVGMANAEGVIMGMEEFRQLEFEGRRWFMERIDGGGELNVVDFEFYVQRNLYWDI</sequence>
<dbReference type="Pfam" id="PF20150">
    <property type="entry name" value="2EXR"/>
    <property type="match status" value="1"/>
</dbReference>
<keyword evidence="4" id="KW-1185">Reference proteome</keyword>
<evidence type="ECO:0000259" key="2">
    <source>
        <dbReference type="Pfam" id="PF20150"/>
    </source>
</evidence>
<dbReference type="EMBL" id="CAJHIA010000030">
    <property type="protein sequence ID" value="CAD6448055.1"/>
    <property type="molecule type" value="Genomic_DNA"/>
</dbReference>
<evidence type="ECO:0000313" key="3">
    <source>
        <dbReference type="EMBL" id="CAD6448055.1"/>
    </source>
</evidence>
<reference evidence="3" key="1">
    <citation type="submission" date="2020-10" db="EMBL/GenBank/DDBJ databases">
        <authorList>
            <person name="Kusch S."/>
        </authorList>
    </citation>
    <scope>NUCLEOTIDE SEQUENCE</scope>
    <source>
        <strain evidence="3">SwB9</strain>
    </source>
</reference>
<evidence type="ECO:0000313" key="4">
    <source>
        <dbReference type="Proteomes" id="UP000624404"/>
    </source>
</evidence>
<dbReference type="OrthoDB" id="3530434at2759"/>
<dbReference type="Proteomes" id="UP000624404">
    <property type="component" value="Unassembled WGS sequence"/>
</dbReference>
<gene>
    <name evidence="3" type="ORF">SCLTRI_LOCUS7847</name>
</gene>
<comment type="caution">
    <text evidence="3">The sequence shown here is derived from an EMBL/GenBank/DDBJ whole genome shotgun (WGS) entry which is preliminary data.</text>
</comment>
<name>A0A8H2W1Y2_9HELO</name>
<protein>
    <submittedName>
        <fullName evidence="3">0c394a59-5540-43d3-abe7-74cd5f4e79cc</fullName>
    </submittedName>
</protein>
<feature type="domain" description="2EXR" evidence="2">
    <location>
        <begin position="82"/>
        <end position="176"/>
    </location>
</feature>
<dbReference type="InterPro" id="IPR045518">
    <property type="entry name" value="2EXR"/>
</dbReference>
<evidence type="ECO:0000256" key="1">
    <source>
        <dbReference type="SAM" id="MobiDB-lite"/>
    </source>
</evidence>